<dbReference type="GeneID" id="63752606"/>
<dbReference type="InterPro" id="IPR029044">
    <property type="entry name" value="Nucleotide-diphossugar_trans"/>
</dbReference>
<dbReference type="OrthoDB" id="2014201at2759"/>
<keyword evidence="2" id="KW-1185">Reference proteome</keyword>
<sequence>MNSTSSRLCTPRRLIGSLLLLVALGIFALLVPARKLDNVPFIPFSLQRTKSYNESIAITTLLAHAYDEEDSDEDNEDVYFIGARILAYQLLHAPETKSRRHVPFIVLVTPDVRKSKRDRLKKDGAQIVEVESVHQNVSITVPRWADTFTKLRVLDPKAVPYERALYLDTDIILTRPIDAIFDDPNAWPVPSVKDSASPLGQGEAFPPDSLLMAATPETKQQDHPYPFVDEQHEKTEFNSGFFVYSPSSDMLEYYLTLLEYTDRYFHGLPDQDLFNYAHRLDGPMPWKTLQPSWNINWSNDEDLKGGIASLHVKFWDFEYFSQKTREYAVARRWEMEGYWKGRNKS</sequence>
<dbReference type="Pfam" id="PF01501">
    <property type="entry name" value="Glyco_transf_8"/>
    <property type="match status" value="1"/>
</dbReference>
<dbReference type="EMBL" id="KV878218">
    <property type="protein sequence ID" value="OJJ29678.1"/>
    <property type="molecule type" value="Genomic_DNA"/>
</dbReference>
<accession>A0A1L9R434</accession>
<dbReference type="STRING" id="1073089.A0A1L9R434"/>
<evidence type="ECO:0000313" key="2">
    <source>
        <dbReference type="Proteomes" id="UP000184383"/>
    </source>
</evidence>
<dbReference type="SUPFAM" id="SSF53448">
    <property type="entry name" value="Nucleotide-diphospho-sugar transferases"/>
    <property type="match status" value="1"/>
</dbReference>
<dbReference type="InterPro" id="IPR050587">
    <property type="entry name" value="GNT1/Glycosyltrans_8"/>
</dbReference>
<dbReference type="Gene3D" id="3.90.550.10">
    <property type="entry name" value="Spore Coat Polysaccharide Biosynthesis Protein SpsA, Chain A"/>
    <property type="match status" value="1"/>
</dbReference>
<evidence type="ECO:0008006" key="3">
    <source>
        <dbReference type="Google" id="ProtNLM"/>
    </source>
</evidence>
<name>A0A1L9R434_ASPWE</name>
<dbReference type="VEuPathDB" id="FungiDB:ASPWEDRAFT_46424"/>
<protein>
    <recommendedName>
        <fullName evidence="3">Nucleotide-diphospho-sugar transferase</fullName>
    </recommendedName>
</protein>
<dbReference type="InterPro" id="IPR002495">
    <property type="entry name" value="Glyco_trans_8"/>
</dbReference>
<reference evidence="2" key="1">
    <citation type="journal article" date="2017" name="Genome Biol.">
        <title>Comparative genomics reveals high biological diversity and specific adaptations in the industrially and medically important fungal genus Aspergillus.</title>
        <authorList>
            <person name="de Vries R.P."/>
            <person name="Riley R."/>
            <person name="Wiebenga A."/>
            <person name="Aguilar-Osorio G."/>
            <person name="Amillis S."/>
            <person name="Uchima C.A."/>
            <person name="Anderluh G."/>
            <person name="Asadollahi M."/>
            <person name="Askin M."/>
            <person name="Barry K."/>
            <person name="Battaglia E."/>
            <person name="Bayram O."/>
            <person name="Benocci T."/>
            <person name="Braus-Stromeyer S.A."/>
            <person name="Caldana C."/>
            <person name="Canovas D."/>
            <person name="Cerqueira G.C."/>
            <person name="Chen F."/>
            <person name="Chen W."/>
            <person name="Choi C."/>
            <person name="Clum A."/>
            <person name="Dos Santos R.A."/>
            <person name="Damasio A.R."/>
            <person name="Diallinas G."/>
            <person name="Emri T."/>
            <person name="Fekete E."/>
            <person name="Flipphi M."/>
            <person name="Freyberg S."/>
            <person name="Gallo A."/>
            <person name="Gournas C."/>
            <person name="Habgood R."/>
            <person name="Hainaut M."/>
            <person name="Harispe M.L."/>
            <person name="Henrissat B."/>
            <person name="Hilden K.S."/>
            <person name="Hope R."/>
            <person name="Hossain A."/>
            <person name="Karabika E."/>
            <person name="Karaffa L."/>
            <person name="Karanyi Z."/>
            <person name="Krasevec N."/>
            <person name="Kuo A."/>
            <person name="Kusch H."/>
            <person name="LaButti K."/>
            <person name="Lagendijk E.L."/>
            <person name="Lapidus A."/>
            <person name="Levasseur A."/>
            <person name="Lindquist E."/>
            <person name="Lipzen A."/>
            <person name="Logrieco A.F."/>
            <person name="MacCabe A."/>
            <person name="Maekelae M.R."/>
            <person name="Malavazi I."/>
            <person name="Melin P."/>
            <person name="Meyer V."/>
            <person name="Mielnichuk N."/>
            <person name="Miskei M."/>
            <person name="Molnar A.P."/>
            <person name="Mule G."/>
            <person name="Ngan C.Y."/>
            <person name="Orejas M."/>
            <person name="Orosz E."/>
            <person name="Ouedraogo J.P."/>
            <person name="Overkamp K.M."/>
            <person name="Park H.-S."/>
            <person name="Perrone G."/>
            <person name="Piumi F."/>
            <person name="Punt P.J."/>
            <person name="Ram A.F."/>
            <person name="Ramon A."/>
            <person name="Rauscher S."/>
            <person name="Record E."/>
            <person name="Riano-Pachon D.M."/>
            <person name="Robert V."/>
            <person name="Roehrig J."/>
            <person name="Ruller R."/>
            <person name="Salamov A."/>
            <person name="Salih N.S."/>
            <person name="Samson R.A."/>
            <person name="Sandor E."/>
            <person name="Sanguinetti M."/>
            <person name="Schuetze T."/>
            <person name="Sepcic K."/>
            <person name="Shelest E."/>
            <person name="Sherlock G."/>
            <person name="Sophianopoulou V."/>
            <person name="Squina F.M."/>
            <person name="Sun H."/>
            <person name="Susca A."/>
            <person name="Todd R.B."/>
            <person name="Tsang A."/>
            <person name="Unkles S.E."/>
            <person name="van de Wiele N."/>
            <person name="van Rossen-Uffink D."/>
            <person name="Oliveira J.V."/>
            <person name="Vesth T.C."/>
            <person name="Visser J."/>
            <person name="Yu J.-H."/>
            <person name="Zhou M."/>
            <person name="Andersen M.R."/>
            <person name="Archer D.B."/>
            <person name="Baker S.E."/>
            <person name="Benoit I."/>
            <person name="Brakhage A.A."/>
            <person name="Braus G.H."/>
            <person name="Fischer R."/>
            <person name="Frisvad J.C."/>
            <person name="Goldman G.H."/>
            <person name="Houbraken J."/>
            <person name="Oakley B."/>
            <person name="Pocsi I."/>
            <person name="Scazzocchio C."/>
            <person name="Seiboth B."/>
            <person name="vanKuyk P.A."/>
            <person name="Wortman J."/>
            <person name="Dyer P.S."/>
            <person name="Grigoriev I.V."/>
        </authorList>
    </citation>
    <scope>NUCLEOTIDE SEQUENCE [LARGE SCALE GENOMIC DNA]</scope>
    <source>
        <strain evidence="2">DTO 134E9</strain>
    </source>
</reference>
<dbReference type="Proteomes" id="UP000184383">
    <property type="component" value="Unassembled WGS sequence"/>
</dbReference>
<organism evidence="1 2">
    <name type="scientific">Aspergillus wentii DTO 134E9</name>
    <dbReference type="NCBI Taxonomy" id="1073089"/>
    <lineage>
        <taxon>Eukaryota</taxon>
        <taxon>Fungi</taxon>
        <taxon>Dikarya</taxon>
        <taxon>Ascomycota</taxon>
        <taxon>Pezizomycotina</taxon>
        <taxon>Eurotiomycetes</taxon>
        <taxon>Eurotiomycetidae</taxon>
        <taxon>Eurotiales</taxon>
        <taxon>Aspergillaceae</taxon>
        <taxon>Aspergillus</taxon>
        <taxon>Aspergillus subgen. Cremei</taxon>
    </lineage>
</organism>
<dbReference type="RefSeq" id="XP_040683355.1">
    <property type="nucleotide sequence ID" value="XM_040836758.1"/>
</dbReference>
<dbReference type="PANTHER" id="PTHR11183">
    <property type="entry name" value="GLYCOGENIN SUBFAMILY MEMBER"/>
    <property type="match status" value="1"/>
</dbReference>
<evidence type="ECO:0000313" key="1">
    <source>
        <dbReference type="EMBL" id="OJJ29678.1"/>
    </source>
</evidence>
<gene>
    <name evidence="1" type="ORF">ASPWEDRAFT_46424</name>
</gene>
<proteinExistence type="predicted"/>
<dbReference type="AlphaFoldDB" id="A0A1L9R434"/>
<dbReference type="GO" id="GO:0016757">
    <property type="term" value="F:glycosyltransferase activity"/>
    <property type="evidence" value="ECO:0007669"/>
    <property type="project" value="InterPro"/>
</dbReference>